<keyword evidence="5" id="KW-1185">Reference proteome</keyword>
<keyword evidence="3" id="KW-0732">Signal</keyword>
<dbReference type="Proteomes" id="UP000694044">
    <property type="component" value="Unassembled WGS sequence"/>
</dbReference>
<organism evidence="4 5">
    <name type="scientific">Phytophthora pseudosyringae</name>
    <dbReference type="NCBI Taxonomy" id="221518"/>
    <lineage>
        <taxon>Eukaryota</taxon>
        <taxon>Sar</taxon>
        <taxon>Stramenopiles</taxon>
        <taxon>Oomycota</taxon>
        <taxon>Peronosporomycetes</taxon>
        <taxon>Peronosporales</taxon>
        <taxon>Peronosporaceae</taxon>
        <taxon>Phytophthora</taxon>
    </lineage>
</organism>
<comment type="caution">
    <text evidence="4">The sequence shown here is derived from an EMBL/GenBank/DDBJ whole genome shotgun (WGS) entry which is preliminary data.</text>
</comment>
<keyword evidence="2" id="KW-0472">Membrane</keyword>
<dbReference type="Pfam" id="PF00964">
    <property type="entry name" value="Elicitin"/>
    <property type="match status" value="1"/>
</dbReference>
<evidence type="ECO:0000313" key="5">
    <source>
        <dbReference type="Proteomes" id="UP000694044"/>
    </source>
</evidence>
<keyword evidence="2" id="KW-1133">Transmembrane helix</keyword>
<feature type="compositionally biased region" description="Low complexity" evidence="1">
    <location>
        <begin position="59"/>
        <end position="179"/>
    </location>
</feature>
<reference evidence="4" key="1">
    <citation type="submission" date="2021-02" db="EMBL/GenBank/DDBJ databases">
        <authorList>
            <person name="Palmer J.M."/>
        </authorList>
    </citation>
    <scope>NUCLEOTIDE SEQUENCE</scope>
    <source>
        <strain evidence="4">SCRP734</strain>
    </source>
</reference>
<proteinExistence type="predicted"/>
<evidence type="ECO:0008006" key="6">
    <source>
        <dbReference type="Google" id="ProtNLM"/>
    </source>
</evidence>
<dbReference type="EMBL" id="JAGDFM010000269">
    <property type="protein sequence ID" value="KAG7380927.1"/>
    <property type="molecule type" value="Genomic_DNA"/>
</dbReference>
<feature type="region of interest" description="Disordered" evidence="1">
    <location>
        <begin position="59"/>
        <end position="209"/>
    </location>
</feature>
<dbReference type="AlphaFoldDB" id="A0A8T1VI21"/>
<gene>
    <name evidence="4" type="ORF">PHYPSEUDO_006601</name>
</gene>
<keyword evidence="2" id="KW-0812">Transmembrane</keyword>
<sequence length="456" mass="46974">MRLCSSWALAVLAAAIVNRGVVSDCDEPSHSMRGYTAGQSRVAAGITSVDFTMVSIEGSSDAGASTSGSSVAFPAATTPTPTIKFTKQPTATTEAPTEVPTIVTPTTMPAMTEPAVKIKSESASNSQSDDSSASASDTTQSTTATGAPTIVASTSSESSSSGTTSSSTEASDSAETTWSNADVDADTEDEDGGASIAQPGSDSSTFQSVASAECNEEEVDSIYTLYSNCRSAFDLCVSASDYQIFPYQGERPTQAQIQGMADSDACVAVFIVVIEANFSACTIGGMPLVSSVETLLKISVDLQQGVEDEAPSADVFQELLAWRYEVDLAKAAGVPYDGSSELYAEFETKLDTALEKTAIRVNEDLTVDVQLSNGTYEIFEDAIDLIITDASAADLVPGYVIASSDAGSSSLFHGSSSGATGVVIESSVAAVGCVPTLWSFVVAVVASVFVLAGWRG</sequence>
<protein>
    <recommendedName>
        <fullName evidence="6">Elicitin</fullName>
    </recommendedName>
</protein>
<feature type="compositionally biased region" description="Acidic residues" evidence="1">
    <location>
        <begin position="183"/>
        <end position="192"/>
    </location>
</feature>
<dbReference type="SMART" id="SM01187">
    <property type="entry name" value="Elicitin"/>
    <property type="match status" value="1"/>
</dbReference>
<feature type="transmembrane region" description="Helical" evidence="2">
    <location>
        <begin position="436"/>
        <end position="454"/>
    </location>
</feature>
<evidence type="ECO:0000256" key="1">
    <source>
        <dbReference type="SAM" id="MobiDB-lite"/>
    </source>
</evidence>
<dbReference type="OrthoDB" id="125213at2759"/>
<accession>A0A8T1VI21</accession>
<dbReference type="InterPro" id="IPR002200">
    <property type="entry name" value="Elicitin"/>
</dbReference>
<feature type="signal peptide" evidence="3">
    <location>
        <begin position="1"/>
        <end position="23"/>
    </location>
</feature>
<name>A0A8T1VI21_9STRA</name>
<dbReference type="GO" id="GO:0005576">
    <property type="term" value="C:extracellular region"/>
    <property type="evidence" value="ECO:0007669"/>
    <property type="project" value="InterPro"/>
</dbReference>
<feature type="chain" id="PRO_5035870752" description="Elicitin" evidence="3">
    <location>
        <begin position="24"/>
        <end position="456"/>
    </location>
</feature>
<feature type="compositionally biased region" description="Polar residues" evidence="1">
    <location>
        <begin position="198"/>
        <end position="209"/>
    </location>
</feature>
<evidence type="ECO:0000313" key="4">
    <source>
        <dbReference type="EMBL" id="KAG7380927.1"/>
    </source>
</evidence>
<evidence type="ECO:0000256" key="3">
    <source>
        <dbReference type="SAM" id="SignalP"/>
    </source>
</evidence>
<evidence type="ECO:0000256" key="2">
    <source>
        <dbReference type="SAM" id="Phobius"/>
    </source>
</evidence>